<dbReference type="PANTHER" id="PTHR31299:SF0">
    <property type="entry name" value="ESTERASE, PUTATIVE (AFU_ORTHOLOGUE AFUA_1G05850)-RELATED"/>
    <property type="match status" value="1"/>
</dbReference>
<evidence type="ECO:0000313" key="1">
    <source>
        <dbReference type="EMBL" id="TFY97606.1"/>
    </source>
</evidence>
<dbReference type="SUPFAM" id="SSF159501">
    <property type="entry name" value="EreA/ChaN-like"/>
    <property type="match status" value="1"/>
</dbReference>
<proteinExistence type="predicted"/>
<keyword evidence="2" id="KW-1185">Reference proteome</keyword>
<dbReference type="RefSeq" id="WP_135251158.1">
    <property type="nucleotide sequence ID" value="NZ_SMLK01000007.1"/>
</dbReference>
<dbReference type="AlphaFoldDB" id="A0A4Z0BE64"/>
<name>A0A4Z0BE64_9BURK</name>
<evidence type="ECO:0000313" key="2">
    <source>
        <dbReference type="Proteomes" id="UP000297839"/>
    </source>
</evidence>
<dbReference type="CDD" id="cd14728">
    <property type="entry name" value="Ere-like"/>
    <property type="match status" value="1"/>
</dbReference>
<gene>
    <name evidence="1" type="ORF">EZ216_17920</name>
</gene>
<dbReference type="Gene3D" id="3.30.1870.10">
    <property type="entry name" value="EreA-like, domain 2"/>
    <property type="match status" value="1"/>
</dbReference>
<dbReference type="PANTHER" id="PTHR31299">
    <property type="entry name" value="ESTERASE, PUTATIVE (AFU_ORTHOLOGUE AFUA_1G05850)-RELATED"/>
    <property type="match status" value="1"/>
</dbReference>
<dbReference type="OrthoDB" id="9810066at2"/>
<sequence length="440" mass="50409">MERQHDALAETIRRQAVPFGDELPARLLQAISQRRLALLGEASHGTHEFYELRARITRELVEHHGCRAVVIEGDWPDAWRINRWARGLDDGSIDEALAGFERFPTWMWRNTVVRGFAQWLREHNRGKPPWEQTGVYGMDLYSLFASVREVLAYLDKADPDAARRARRRYACFDHFQQNLQAYGYAAGFGTGFSCEDAVVAQLTDLLRHQLPADDGDPDDLFHARQNARLVRNAEQYYRAMFRGRASSWNLRDLHMADTLEALDKHLRDRTGERPRIAVWAHNSHLGDASTTGMTEQGEWNVGELARKRWPGEVFLLGFTTHEGTVRAASEWDEPAQVKRVRPALPGSWELMFHQTGLPRFALLPDEELRERMDTPLLERAIGVIYLPETERRSHYFTARLGAQFDAVIHVDTTTALQSLPEHDVPVDEPVEVPETYPSAV</sequence>
<dbReference type="InterPro" id="IPR052036">
    <property type="entry name" value="Hydrolase/PRTase-associated"/>
</dbReference>
<organism evidence="1 2">
    <name type="scientific">Ramlibacter humi</name>
    <dbReference type="NCBI Taxonomy" id="2530451"/>
    <lineage>
        <taxon>Bacteria</taxon>
        <taxon>Pseudomonadati</taxon>
        <taxon>Pseudomonadota</taxon>
        <taxon>Betaproteobacteria</taxon>
        <taxon>Burkholderiales</taxon>
        <taxon>Comamonadaceae</taxon>
        <taxon>Ramlibacter</taxon>
    </lineage>
</organism>
<dbReference type="GO" id="GO:0046677">
    <property type="term" value="P:response to antibiotic"/>
    <property type="evidence" value="ECO:0007669"/>
    <property type="project" value="InterPro"/>
</dbReference>
<dbReference type="InterPro" id="IPR014622">
    <property type="entry name" value="UCP036794_erythomycin"/>
</dbReference>
<reference evidence="1 2" key="1">
    <citation type="submission" date="2019-03" db="EMBL/GenBank/DDBJ databases">
        <title>Ramlibacter sp. 18x22-1, whole genome shotgun sequence.</title>
        <authorList>
            <person name="Zhang X."/>
            <person name="Feng G."/>
            <person name="Zhu H."/>
        </authorList>
    </citation>
    <scope>NUCLEOTIDE SEQUENCE [LARGE SCALE GENOMIC DNA]</scope>
    <source>
        <strain evidence="1 2">18x22-1</strain>
    </source>
</reference>
<dbReference type="Pfam" id="PF05139">
    <property type="entry name" value="Erythro_esteras"/>
    <property type="match status" value="1"/>
</dbReference>
<protein>
    <submittedName>
        <fullName evidence="1">Erythromycin esterase family protein</fullName>
    </submittedName>
</protein>
<dbReference type="Gene3D" id="3.40.1660.10">
    <property type="entry name" value="EreA-like (biosynthetic domain)"/>
    <property type="match status" value="1"/>
</dbReference>
<dbReference type="EMBL" id="SMLK01000007">
    <property type="protein sequence ID" value="TFY97606.1"/>
    <property type="molecule type" value="Genomic_DNA"/>
</dbReference>
<comment type="caution">
    <text evidence="1">The sequence shown here is derived from an EMBL/GenBank/DDBJ whole genome shotgun (WGS) entry which is preliminary data.</text>
</comment>
<dbReference type="PIRSF" id="PIRSF036794">
    <property type="entry name" value="UCP_erythr_ester"/>
    <property type="match status" value="1"/>
</dbReference>
<dbReference type="Gene3D" id="1.20.1440.30">
    <property type="entry name" value="Biosynthetic Protein domain"/>
    <property type="match status" value="1"/>
</dbReference>
<accession>A0A4Z0BE64</accession>
<dbReference type="InterPro" id="IPR007815">
    <property type="entry name" value="Emycin_Estase"/>
</dbReference>
<dbReference type="Proteomes" id="UP000297839">
    <property type="component" value="Unassembled WGS sequence"/>
</dbReference>